<comment type="caution">
    <text evidence="2">The sequence shown here is derived from an EMBL/GenBank/DDBJ whole genome shotgun (WGS) entry which is preliminary data.</text>
</comment>
<feature type="compositionally biased region" description="Basic and acidic residues" evidence="1">
    <location>
        <begin position="273"/>
        <end position="296"/>
    </location>
</feature>
<reference evidence="2" key="1">
    <citation type="submission" date="2020-09" db="EMBL/GenBank/DDBJ databases">
        <authorList>
            <person name="Palma L."/>
            <person name="Caballero P."/>
            <person name="Berry C."/>
            <person name="Del Valle E."/>
        </authorList>
    </citation>
    <scope>NUCLEOTIDE SEQUENCE</scope>
    <source>
        <strain evidence="2">M</strain>
    </source>
</reference>
<gene>
    <name evidence="2" type="ORF">ID854_01080</name>
</gene>
<reference evidence="2" key="2">
    <citation type="journal article" date="2024" name="Toxins">
        <title>Genome Sequence Analysis of Native Xenorhabdus Strains Isolated from Entomopathogenic Nematodes in Argentina.</title>
        <authorList>
            <person name="Palma L."/>
            <person name="Frizzo L."/>
            <person name="Kaiser S."/>
            <person name="Berry C."/>
            <person name="Caballero P."/>
            <person name="Bode H.B."/>
            <person name="Del Valle E.E."/>
        </authorList>
    </citation>
    <scope>NUCLEOTIDE SEQUENCE</scope>
    <source>
        <strain evidence="2">M</strain>
    </source>
</reference>
<organism evidence="2">
    <name type="scientific">Xenorhabdus szentirmaii</name>
    <dbReference type="NCBI Taxonomy" id="290112"/>
    <lineage>
        <taxon>Bacteria</taxon>
        <taxon>Pseudomonadati</taxon>
        <taxon>Pseudomonadota</taxon>
        <taxon>Gammaproteobacteria</taxon>
        <taxon>Enterobacterales</taxon>
        <taxon>Morganellaceae</taxon>
        <taxon>Xenorhabdus</taxon>
    </lineage>
</organism>
<dbReference type="InterPro" id="IPR052726">
    <property type="entry name" value="Phage_Baseplate_Hub"/>
</dbReference>
<dbReference type="PANTHER" id="PTHR35862">
    <property type="entry name" value="FELS-2 PROPHAGE PROTEIN"/>
    <property type="match status" value="1"/>
</dbReference>
<dbReference type="SUPFAM" id="SSF69279">
    <property type="entry name" value="Phage tail proteins"/>
    <property type="match status" value="1"/>
</dbReference>
<dbReference type="EMBL" id="JACXBF010000042">
    <property type="protein sequence ID" value="MBD2799088.1"/>
    <property type="molecule type" value="Genomic_DNA"/>
</dbReference>
<feature type="compositionally biased region" description="Basic and acidic residues" evidence="1">
    <location>
        <begin position="363"/>
        <end position="385"/>
    </location>
</feature>
<proteinExistence type="predicted"/>
<evidence type="ECO:0000313" key="2">
    <source>
        <dbReference type="EMBL" id="MBD2799088.1"/>
    </source>
</evidence>
<evidence type="ECO:0000256" key="1">
    <source>
        <dbReference type="SAM" id="MobiDB-lite"/>
    </source>
</evidence>
<name>A0AAW3YM30_9GAMM</name>
<feature type="region of interest" description="Disordered" evidence="1">
    <location>
        <begin position="273"/>
        <end position="390"/>
    </location>
</feature>
<dbReference type="AlphaFoldDB" id="A0AAW3YM30"/>
<feature type="compositionally biased region" description="Basic and acidic residues" evidence="1">
    <location>
        <begin position="320"/>
        <end position="334"/>
    </location>
</feature>
<dbReference type="PANTHER" id="PTHR35862:SF3">
    <property type="entry name" value="FELS-2 PROPHAGE PROTEIN"/>
    <property type="match status" value="1"/>
</dbReference>
<dbReference type="Proteomes" id="UP001193920">
    <property type="component" value="Unassembled WGS sequence"/>
</dbReference>
<accession>A0AAW3YM30</accession>
<dbReference type="Pfam" id="PF05954">
    <property type="entry name" value="Phage_GPD"/>
    <property type="match status" value="1"/>
</dbReference>
<protein>
    <submittedName>
        <fullName evidence="2">Phage late control D family protein</fullName>
    </submittedName>
</protein>
<dbReference type="RefSeq" id="WP_323868220.1">
    <property type="nucleotide sequence ID" value="NZ_JACXBF010000042.1"/>
</dbReference>
<sequence length="496" mass="54813">MMDFKQWIPDTSWVPQFDLVTGKVGSPAFRLETNNKDITGKIQSRLMSLTLTDNRGLESDQLDLELDDSDGQLALPSRGDVLTLELGWHGRPLTPKGKFIVDEIEHSGAPDRLTIRARSADFRGDLNVKREQSYHKQTLEGIVSTIATRNQLQFQISDDLKGISMHIDQTNESDVSFLTRIAKQEGAITSVKNGELLFICQGQNKTVSGQNISPVLITRKSGDSHRFSLSDREAYTGIIAQWQDTRTATKQTVKLQKVETKEGKIEISIEYKSNEDKSSGKDKSKKDKSPAKEGGEGKSSAPARLGKPAGVNLANPDGARLTEKGPKTKGREEPAYITNGRKGKNKGNGSSNTETSLEVKGSISREEKRESKTEFHQTTTEKKESSSYLSGTEENILTLSRIFSSKEEAERVATAAWKKMQCGAAQFSITLAMGRADIYPETPIELKGFKKEIDGTQWTLVKVTHNLNDGGFTTSLDLEIKIDEVEIKPGDSEIKT</sequence>